<evidence type="ECO:0000256" key="1">
    <source>
        <dbReference type="ARBA" id="ARBA00022729"/>
    </source>
</evidence>
<organism evidence="5 6">
    <name type="scientific">Acacia crassicarpa</name>
    <name type="common">northern wattle</name>
    <dbReference type="NCBI Taxonomy" id="499986"/>
    <lineage>
        <taxon>Eukaryota</taxon>
        <taxon>Viridiplantae</taxon>
        <taxon>Streptophyta</taxon>
        <taxon>Embryophyta</taxon>
        <taxon>Tracheophyta</taxon>
        <taxon>Spermatophyta</taxon>
        <taxon>Magnoliopsida</taxon>
        <taxon>eudicotyledons</taxon>
        <taxon>Gunneridae</taxon>
        <taxon>Pentapetalae</taxon>
        <taxon>rosids</taxon>
        <taxon>fabids</taxon>
        <taxon>Fabales</taxon>
        <taxon>Fabaceae</taxon>
        <taxon>Caesalpinioideae</taxon>
        <taxon>mimosoid clade</taxon>
        <taxon>Acacieae</taxon>
        <taxon>Acacia</taxon>
    </lineage>
</organism>
<dbReference type="PANTHER" id="PTHR31080:SF87">
    <property type="entry name" value="PECTINESTERASE INHIBITOR 7"/>
    <property type="match status" value="1"/>
</dbReference>
<gene>
    <name evidence="5" type="ORF">QN277_009243</name>
</gene>
<dbReference type="InterPro" id="IPR035513">
    <property type="entry name" value="Invertase/methylesterase_inhib"/>
</dbReference>
<evidence type="ECO:0000256" key="3">
    <source>
        <dbReference type="SAM" id="SignalP"/>
    </source>
</evidence>
<dbReference type="GO" id="GO:0046910">
    <property type="term" value="F:pectinesterase inhibitor activity"/>
    <property type="evidence" value="ECO:0007669"/>
    <property type="project" value="UniProtKB-ARBA"/>
</dbReference>
<dbReference type="InterPro" id="IPR051955">
    <property type="entry name" value="PME_Inhibitor"/>
</dbReference>
<evidence type="ECO:0000313" key="5">
    <source>
        <dbReference type="EMBL" id="KAK4256367.1"/>
    </source>
</evidence>
<dbReference type="Pfam" id="PF04043">
    <property type="entry name" value="PMEI"/>
    <property type="match status" value="1"/>
</dbReference>
<feature type="signal peptide" evidence="3">
    <location>
        <begin position="1"/>
        <end position="27"/>
    </location>
</feature>
<dbReference type="EMBL" id="JAWXYG010000013">
    <property type="protein sequence ID" value="KAK4256367.1"/>
    <property type="molecule type" value="Genomic_DNA"/>
</dbReference>
<keyword evidence="1 3" id="KW-0732">Signal</keyword>
<dbReference type="Gene3D" id="1.20.140.40">
    <property type="entry name" value="Invertase/pectin methylesterase inhibitor family protein"/>
    <property type="match status" value="1"/>
</dbReference>
<evidence type="ECO:0000256" key="2">
    <source>
        <dbReference type="ARBA" id="ARBA00038471"/>
    </source>
</evidence>
<feature type="chain" id="PRO_5041976378" description="Pectinesterase inhibitor domain-containing protein" evidence="3">
    <location>
        <begin position="28"/>
        <end position="196"/>
    </location>
</feature>
<dbReference type="NCBIfam" id="TIGR01614">
    <property type="entry name" value="PME_inhib"/>
    <property type="match status" value="1"/>
</dbReference>
<reference evidence="5" key="1">
    <citation type="submission" date="2023-10" db="EMBL/GenBank/DDBJ databases">
        <title>Chromosome-level genome of the transformable northern wattle, Acacia crassicarpa.</title>
        <authorList>
            <person name="Massaro I."/>
            <person name="Sinha N.R."/>
            <person name="Poethig S."/>
            <person name="Leichty A.R."/>
        </authorList>
    </citation>
    <scope>NUCLEOTIDE SEQUENCE</scope>
    <source>
        <strain evidence="5">Acra3RX</strain>
        <tissue evidence="5">Leaf</tissue>
    </source>
</reference>
<dbReference type="AlphaFoldDB" id="A0AAE1ITF5"/>
<keyword evidence="6" id="KW-1185">Reference proteome</keyword>
<feature type="domain" description="Pectinesterase inhibitor" evidence="4">
    <location>
        <begin position="29"/>
        <end position="188"/>
    </location>
</feature>
<evidence type="ECO:0000313" key="6">
    <source>
        <dbReference type="Proteomes" id="UP001293593"/>
    </source>
</evidence>
<dbReference type="PANTHER" id="PTHR31080">
    <property type="entry name" value="PECTINESTERASE INHIBITOR-LIKE"/>
    <property type="match status" value="1"/>
</dbReference>
<dbReference type="SMART" id="SM00856">
    <property type="entry name" value="PMEI"/>
    <property type="match status" value="1"/>
</dbReference>
<comment type="similarity">
    <text evidence="2">Belongs to the PMEI family.</text>
</comment>
<dbReference type="CDD" id="cd15798">
    <property type="entry name" value="PMEI-like_3"/>
    <property type="match status" value="1"/>
</dbReference>
<name>A0AAE1ITF5_9FABA</name>
<sequence>MSMASSSSSSLTFLLFFSLIIFISAIAATPSSFIKSSCSTTTYPSVCVESLSSYASSIQQDPHQLVQTALSLSLNTTLSTKSFVSKLNKFKGLKARENQALRDCLEEIGDSVDRLTRSIKELKLCDKSKGPDFQWHISNVETWVSSAITDESTCTDGFAGRALNGKLKSSIRTRMLRVAQVTSNALSLINHYGSKQ</sequence>
<proteinExistence type="inferred from homology"/>
<evidence type="ECO:0000259" key="4">
    <source>
        <dbReference type="SMART" id="SM00856"/>
    </source>
</evidence>
<protein>
    <recommendedName>
        <fullName evidence="4">Pectinesterase inhibitor domain-containing protein</fullName>
    </recommendedName>
</protein>
<dbReference type="FunFam" id="1.20.140.40:FF:000005">
    <property type="entry name" value="Pectin methylesterase inhibitor 1"/>
    <property type="match status" value="1"/>
</dbReference>
<comment type="caution">
    <text evidence="5">The sequence shown here is derived from an EMBL/GenBank/DDBJ whole genome shotgun (WGS) entry which is preliminary data.</text>
</comment>
<accession>A0AAE1ITF5</accession>
<dbReference type="InterPro" id="IPR006501">
    <property type="entry name" value="Pectinesterase_inhib_dom"/>
</dbReference>
<dbReference type="Proteomes" id="UP001293593">
    <property type="component" value="Unassembled WGS sequence"/>
</dbReference>
<dbReference type="SUPFAM" id="SSF101148">
    <property type="entry name" value="Plant invertase/pectin methylesterase inhibitor"/>
    <property type="match status" value="1"/>
</dbReference>